<dbReference type="InterPro" id="IPR001119">
    <property type="entry name" value="SLH_dom"/>
</dbReference>
<comment type="caution">
    <text evidence="3">The sequence shown here is derived from an EMBL/GenBank/DDBJ whole genome shotgun (WGS) entry which is preliminary data.</text>
</comment>
<name>A0A544V0D7_LYSSH</name>
<keyword evidence="1" id="KW-0732">Signal</keyword>
<evidence type="ECO:0000256" key="1">
    <source>
        <dbReference type="ARBA" id="ARBA00022729"/>
    </source>
</evidence>
<dbReference type="Pfam" id="PF00395">
    <property type="entry name" value="SLH"/>
    <property type="match status" value="2"/>
</dbReference>
<dbReference type="OrthoDB" id="2776339at2"/>
<dbReference type="Proteomes" id="UP000317944">
    <property type="component" value="Unassembled WGS sequence"/>
</dbReference>
<feature type="domain" description="SLH" evidence="2">
    <location>
        <begin position="129"/>
        <end position="188"/>
    </location>
</feature>
<dbReference type="AlphaFoldDB" id="A0A544V0D7"/>
<feature type="domain" description="SLH" evidence="2">
    <location>
        <begin position="189"/>
        <end position="252"/>
    </location>
</feature>
<protein>
    <submittedName>
        <fullName evidence="3">S-layer homology domain-containing protein</fullName>
    </submittedName>
</protein>
<dbReference type="PROSITE" id="PS51272">
    <property type="entry name" value="SLH"/>
    <property type="match status" value="2"/>
</dbReference>
<evidence type="ECO:0000259" key="2">
    <source>
        <dbReference type="PROSITE" id="PS51272"/>
    </source>
</evidence>
<sequence length="312" mass="34744">MKEGRNKMKGKISKGVLVGLLGISLAIPMQAYAYQEPTSYVHMKTPNMTVYSAYGATINASEKGDIFSVKANIVNNRQPLEVEIFKNGQDGVLKQVVKKGALEPVAYRDLNDRVIATIHNNAELKFDNSPPNYFRDIGRSTYSSYISTLSRRGIVQGKTADNFGVNDSLTRAQVSALLTRAFSFQQVQTKQFKDIDAKKSWYSGYVGALHSLGIINGKTPTIFDPNGKITRQQAILMLGRTLEAVNFVQEEEYVILPYQDSYYLQEESLRHTETLYAIGALDTNTNLLPNQFITRGEFAKMLAMTLSAAGRL</sequence>
<proteinExistence type="predicted"/>
<dbReference type="EMBL" id="SADV01000001">
    <property type="protein sequence ID" value="TQR39568.1"/>
    <property type="molecule type" value="Genomic_DNA"/>
</dbReference>
<gene>
    <name evidence="3" type="ORF">C7Y47_00585</name>
</gene>
<accession>A0A544V0D7</accession>
<reference evidence="3 4" key="1">
    <citation type="submission" date="2018-03" db="EMBL/GenBank/DDBJ databases">
        <title>Aerobic endospore-forming bacteria genome sequencing and assembly.</title>
        <authorList>
            <person name="Cavalcante D.A."/>
            <person name="Driks A."/>
            <person name="Putonti C."/>
            <person name="De-Souza M.T."/>
        </authorList>
    </citation>
    <scope>NUCLEOTIDE SEQUENCE [LARGE SCALE GENOMIC DNA]</scope>
    <source>
        <strain evidence="3 4">SDF0037</strain>
    </source>
</reference>
<evidence type="ECO:0000313" key="4">
    <source>
        <dbReference type="Proteomes" id="UP000317944"/>
    </source>
</evidence>
<evidence type="ECO:0000313" key="3">
    <source>
        <dbReference type="EMBL" id="TQR39568.1"/>
    </source>
</evidence>
<organism evidence="3 4">
    <name type="scientific">Lysinibacillus sphaericus</name>
    <name type="common">Bacillus sphaericus</name>
    <dbReference type="NCBI Taxonomy" id="1421"/>
    <lineage>
        <taxon>Bacteria</taxon>
        <taxon>Bacillati</taxon>
        <taxon>Bacillota</taxon>
        <taxon>Bacilli</taxon>
        <taxon>Bacillales</taxon>
        <taxon>Bacillaceae</taxon>
        <taxon>Lysinibacillus</taxon>
    </lineage>
</organism>